<dbReference type="GeneID" id="63797639"/>
<gene>
    <name evidence="2" type="ORF">BHQ10_008425</name>
</gene>
<organism evidence="2 3">
    <name type="scientific">Talaromyces amestolkiae</name>
    <dbReference type="NCBI Taxonomy" id="1196081"/>
    <lineage>
        <taxon>Eukaryota</taxon>
        <taxon>Fungi</taxon>
        <taxon>Dikarya</taxon>
        <taxon>Ascomycota</taxon>
        <taxon>Pezizomycotina</taxon>
        <taxon>Eurotiomycetes</taxon>
        <taxon>Eurotiomycetidae</taxon>
        <taxon>Eurotiales</taxon>
        <taxon>Trichocomaceae</taxon>
        <taxon>Talaromyces</taxon>
        <taxon>Talaromyces sect. Talaromyces</taxon>
    </lineage>
</organism>
<dbReference type="OrthoDB" id="4399777at2759"/>
<dbReference type="AlphaFoldDB" id="A0A364L9G3"/>
<evidence type="ECO:0000256" key="1">
    <source>
        <dbReference type="SAM" id="SignalP"/>
    </source>
</evidence>
<proteinExistence type="predicted"/>
<feature type="chain" id="PRO_5016612748" evidence="1">
    <location>
        <begin position="21"/>
        <end position="143"/>
    </location>
</feature>
<evidence type="ECO:0000313" key="3">
    <source>
        <dbReference type="Proteomes" id="UP000249363"/>
    </source>
</evidence>
<reference evidence="2 3" key="1">
    <citation type="journal article" date="2017" name="Biotechnol. Biofuels">
        <title>Differential beta-glucosidase expression as a function of carbon source availability in Talaromyces amestolkiae: a genomic and proteomic approach.</title>
        <authorList>
            <person name="de Eugenio L.I."/>
            <person name="Mendez-Liter J.A."/>
            <person name="Nieto-Dominguez M."/>
            <person name="Alonso L."/>
            <person name="Gil-Munoz J."/>
            <person name="Barriuso J."/>
            <person name="Prieto A."/>
            <person name="Martinez M.J."/>
        </authorList>
    </citation>
    <scope>NUCLEOTIDE SEQUENCE [LARGE SCALE GENOMIC DNA]</scope>
    <source>
        <strain evidence="2 3">CIB</strain>
    </source>
</reference>
<name>A0A364L9G3_TALAM</name>
<feature type="signal peptide" evidence="1">
    <location>
        <begin position="1"/>
        <end position="20"/>
    </location>
</feature>
<protein>
    <submittedName>
        <fullName evidence="2">Uncharacterized protein</fullName>
    </submittedName>
</protein>
<dbReference type="RefSeq" id="XP_040736927.1">
    <property type="nucleotide sequence ID" value="XM_040881229.1"/>
</dbReference>
<keyword evidence="1" id="KW-0732">Signal</keyword>
<accession>A0A364L9G3</accession>
<dbReference type="EMBL" id="MIKG01000019">
    <property type="protein sequence ID" value="RAO72413.1"/>
    <property type="molecule type" value="Genomic_DNA"/>
</dbReference>
<dbReference type="Proteomes" id="UP000249363">
    <property type="component" value="Unassembled WGS sequence"/>
</dbReference>
<evidence type="ECO:0000313" key="2">
    <source>
        <dbReference type="EMBL" id="RAO72413.1"/>
    </source>
</evidence>
<keyword evidence="3" id="KW-1185">Reference proteome</keyword>
<sequence length="143" mass="15952">MAFIKYLVAIFATAVPATLANPDCSPTGAGTCTLTIWGDKAMESIANPPWFPILRDRMDWKHAVISNNACEDISGDVKPYQGYAMDSQLPYTVVFERLSPYGNYNSFRFCYAGSCYDGGAACEIRSQTGDYWETNYCRRAFDC</sequence>
<comment type="caution">
    <text evidence="2">The sequence shown here is derived from an EMBL/GenBank/DDBJ whole genome shotgun (WGS) entry which is preliminary data.</text>
</comment>